<evidence type="ECO:0000313" key="9">
    <source>
        <dbReference type="Proteomes" id="UP000027583"/>
    </source>
</evidence>
<keyword evidence="3 6" id="KW-0812">Transmembrane</keyword>
<evidence type="ECO:0000256" key="1">
    <source>
        <dbReference type="ARBA" id="ARBA00004651"/>
    </source>
</evidence>
<keyword evidence="5 6" id="KW-0472">Membrane</keyword>
<dbReference type="GO" id="GO:0005886">
    <property type="term" value="C:plasma membrane"/>
    <property type="evidence" value="ECO:0007669"/>
    <property type="project" value="UniProtKB-SubCell"/>
</dbReference>
<feature type="transmembrane region" description="Helical" evidence="6">
    <location>
        <begin position="12"/>
        <end position="37"/>
    </location>
</feature>
<dbReference type="PANTHER" id="PTHR42709">
    <property type="entry name" value="ALKALINE PHOSPHATASE LIKE PROTEIN"/>
    <property type="match status" value="1"/>
</dbReference>
<protein>
    <recommendedName>
        <fullName evidence="7">VTT domain-containing protein</fullName>
    </recommendedName>
</protein>
<evidence type="ECO:0000256" key="5">
    <source>
        <dbReference type="ARBA" id="ARBA00023136"/>
    </source>
</evidence>
<feature type="transmembrane region" description="Helical" evidence="6">
    <location>
        <begin position="57"/>
        <end position="80"/>
    </location>
</feature>
<dbReference type="RefSeq" id="WP_023977276.1">
    <property type="nucleotide sequence ID" value="NZ_CBLX010000009.1"/>
</dbReference>
<reference evidence="8 9" key="2">
    <citation type="journal article" date="2014" name="PLoS ONE">
        <title>Evolution of mitochondria reconstructed from the energy metabolism of living bacteria.</title>
        <authorList>
            <person name="Degli Esposti M."/>
            <person name="Chouaia B."/>
            <person name="Comandatore F."/>
            <person name="Crotti E."/>
            <person name="Sassera D."/>
            <person name="Lievens P.M."/>
            <person name="Daffonchio D."/>
            <person name="Bandi C."/>
        </authorList>
    </citation>
    <scope>NUCLEOTIDE SEQUENCE [LARGE SCALE GENOMIC DNA]</scope>
    <source>
        <strain evidence="8 9">SF2.1</strain>
    </source>
</reference>
<keyword evidence="4 6" id="KW-1133">Transmembrane helix</keyword>
<dbReference type="PANTHER" id="PTHR42709:SF6">
    <property type="entry name" value="UNDECAPRENYL PHOSPHATE TRANSPORTER A"/>
    <property type="match status" value="1"/>
</dbReference>
<dbReference type="Pfam" id="PF09335">
    <property type="entry name" value="VTT_dom"/>
    <property type="match status" value="1"/>
</dbReference>
<evidence type="ECO:0000256" key="2">
    <source>
        <dbReference type="ARBA" id="ARBA00022475"/>
    </source>
</evidence>
<proteinExistence type="predicted"/>
<evidence type="ECO:0000256" key="3">
    <source>
        <dbReference type="ARBA" id="ARBA00022692"/>
    </source>
</evidence>
<sequence>MSDGTPLHTSSLYHLLSIAGAAWWSKGMAVIIGTFILEDATTMIAAMAVDDGRISVALALVSLYIGVAVGDLGLYGLGAVGAKWPPARRWLTMPRHDKGRSWFHRNVVRTVVISRFIPGARLPLYTACGFFRAPFGAFAASAVVATLIWTSLLFSVSLHVGGWMSVHMASWRWFGIAGFILTILFVGRLIARFQTFSD</sequence>
<gene>
    <name evidence="8" type="ORF">ASAP_1498</name>
</gene>
<comment type="subcellular location">
    <subcellularLocation>
        <location evidence="1">Cell membrane</location>
        <topology evidence="1">Multi-pass membrane protein</topology>
    </subcellularLocation>
</comment>
<dbReference type="AlphaFoldDB" id="A0A060QFS7"/>
<evidence type="ECO:0000259" key="7">
    <source>
        <dbReference type="Pfam" id="PF09335"/>
    </source>
</evidence>
<organism evidence="8 9">
    <name type="scientific">Asaia bogorensis</name>
    <dbReference type="NCBI Taxonomy" id="91915"/>
    <lineage>
        <taxon>Bacteria</taxon>
        <taxon>Pseudomonadati</taxon>
        <taxon>Pseudomonadota</taxon>
        <taxon>Alphaproteobacteria</taxon>
        <taxon>Acetobacterales</taxon>
        <taxon>Acetobacteraceae</taxon>
        <taxon>Asaia</taxon>
    </lineage>
</organism>
<dbReference type="eggNOG" id="COG0586">
    <property type="taxonomic scope" value="Bacteria"/>
</dbReference>
<dbReference type="InterPro" id="IPR051311">
    <property type="entry name" value="DedA_domain"/>
</dbReference>
<dbReference type="EMBL" id="CBLX010000009">
    <property type="protein sequence ID" value="CDG39543.1"/>
    <property type="molecule type" value="Genomic_DNA"/>
</dbReference>
<feature type="transmembrane region" description="Helical" evidence="6">
    <location>
        <begin position="135"/>
        <end position="158"/>
    </location>
</feature>
<comment type="caution">
    <text evidence="8">The sequence shown here is derived from an EMBL/GenBank/DDBJ whole genome shotgun (WGS) entry which is preliminary data.</text>
</comment>
<feature type="domain" description="VTT" evidence="7">
    <location>
        <begin position="55"/>
        <end position="155"/>
    </location>
</feature>
<keyword evidence="2" id="KW-1003">Cell membrane</keyword>
<dbReference type="InterPro" id="IPR032816">
    <property type="entry name" value="VTT_dom"/>
</dbReference>
<reference evidence="8 9" key="1">
    <citation type="journal article" date="2014" name="Genome Biol. Evol.">
        <title>Acetic acid bacteria genomes reveal functional traits for adaptation to life in insect guts.</title>
        <authorList>
            <person name="Chouaia B."/>
            <person name="Gaiarsa S."/>
            <person name="Crotti E."/>
            <person name="Comandatore F."/>
            <person name="Degli Esposti M."/>
            <person name="Ricci I."/>
            <person name="Alma A."/>
            <person name="Favia G."/>
            <person name="Bandi C."/>
            <person name="Daffonchio D."/>
        </authorList>
    </citation>
    <scope>NUCLEOTIDE SEQUENCE [LARGE SCALE GENOMIC DNA]</scope>
    <source>
        <strain evidence="8 9">SF2.1</strain>
    </source>
</reference>
<feature type="transmembrane region" description="Helical" evidence="6">
    <location>
        <begin position="170"/>
        <end position="191"/>
    </location>
</feature>
<dbReference type="Proteomes" id="UP000027583">
    <property type="component" value="Unassembled WGS sequence"/>
</dbReference>
<accession>A0A060QFS7</accession>
<evidence type="ECO:0000256" key="6">
    <source>
        <dbReference type="SAM" id="Phobius"/>
    </source>
</evidence>
<evidence type="ECO:0000313" key="8">
    <source>
        <dbReference type="EMBL" id="CDG39543.1"/>
    </source>
</evidence>
<evidence type="ECO:0000256" key="4">
    <source>
        <dbReference type="ARBA" id="ARBA00022989"/>
    </source>
</evidence>
<name>A0A060QFS7_9PROT</name>